<comment type="caution">
    <text evidence="2">The sequence shown here is derived from an EMBL/GenBank/DDBJ whole genome shotgun (WGS) entry which is preliminary data.</text>
</comment>
<keyword evidence="1" id="KW-0175">Coiled coil</keyword>
<gene>
    <name evidence="2" type="ORF">ECRASSUSDP1_LOCUS12352</name>
</gene>
<keyword evidence="3" id="KW-1185">Reference proteome</keyword>
<evidence type="ECO:0000313" key="3">
    <source>
        <dbReference type="Proteomes" id="UP001295684"/>
    </source>
</evidence>
<protein>
    <submittedName>
        <fullName evidence="2">Uncharacterized protein</fullName>
    </submittedName>
</protein>
<dbReference type="Proteomes" id="UP001295684">
    <property type="component" value="Unassembled WGS sequence"/>
</dbReference>
<proteinExistence type="predicted"/>
<accession>A0AAD1UQ82</accession>
<reference evidence="2" key="1">
    <citation type="submission" date="2023-07" db="EMBL/GenBank/DDBJ databases">
        <authorList>
            <consortium name="AG Swart"/>
            <person name="Singh M."/>
            <person name="Singh A."/>
            <person name="Seah K."/>
            <person name="Emmerich C."/>
        </authorList>
    </citation>
    <scope>NUCLEOTIDE SEQUENCE</scope>
    <source>
        <strain evidence="2">DP1</strain>
    </source>
</reference>
<dbReference type="EMBL" id="CAMPGE010012252">
    <property type="protein sequence ID" value="CAI2371032.1"/>
    <property type="molecule type" value="Genomic_DNA"/>
</dbReference>
<organism evidence="2 3">
    <name type="scientific">Euplotes crassus</name>
    <dbReference type="NCBI Taxonomy" id="5936"/>
    <lineage>
        <taxon>Eukaryota</taxon>
        <taxon>Sar</taxon>
        <taxon>Alveolata</taxon>
        <taxon>Ciliophora</taxon>
        <taxon>Intramacronucleata</taxon>
        <taxon>Spirotrichea</taxon>
        <taxon>Hypotrichia</taxon>
        <taxon>Euplotida</taxon>
        <taxon>Euplotidae</taxon>
        <taxon>Moneuplotes</taxon>
    </lineage>
</organism>
<sequence>MKIYSRCHRSWGSVATSKRFFCNSQIAQDYEQIIPSMDEYKKASKFFKKGDYNLAATYYKDLLNITRLPLQKHQWCGIKDGWSDSYRNSKLLLKIYDRLAYSYLYTKKEDASDLFEFCNDLFNPDISFPLQTKHLLTKFVMDDATSAHKGFDALQKDENLSQEYRSVAKNNLAVMKFHKFQESLREANHDFNKLDEKAIFEGEQILTLLKESIKGFENTNQRSEEDAKTLQSLLDVNSYGPEEFYNNSGKAQFFDVVKHPLSGITLTNICEEMLLQGPRMDKKHTSFWYVAGLKFHEKYETGFLARHLTLLAIFYHAQERTMIAEGLLTRALELTKGKGDIHEAFTFKIYGHILRSKPSRVNESEKFTTRATEIEQQLVPWTSKLVQMHIPVV</sequence>
<name>A0AAD1UQ82_EUPCR</name>
<feature type="coiled-coil region" evidence="1">
    <location>
        <begin position="206"/>
        <end position="233"/>
    </location>
</feature>
<evidence type="ECO:0000256" key="1">
    <source>
        <dbReference type="SAM" id="Coils"/>
    </source>
</evidence>
<dbReference type="AlphaFoldDB" id="A0AAD1UQ82"/>
<evidence type="ECO:0000313" key="2">
    <source>
        <dbReference type="EMBL" id="CAI2371032.1"/>
    </source>
</evidence>